<evidence type="ECO:0000256" key="1">
    <source>
        <dbReference type="SAM" id="Coils"/>
    </source>
</evidence>
<sequence>MESHPTLAETRVVVQGRQDRVVERVDQDRVVVPVCRDQGSKRSPERVVELMPGPGNREEFGSMEHGKASHRQGEDAIRQRIEFLQSLVDRMENDIRNFPHRKREYLSPYMGRMVRCMFCKVVGEHYSDSCPVVTDGDERFNIVLDENKCQYCLEGCNPDKECPYKKKECLYCKRVKGTAFESLIPNDNGHHNTLCNIPNKRHVARARLNDAKDELRELFRELSRITAAGRNNTNRLDELPAQNGREN</sequence>
<dbReference type="AlphaFoldDB" id="A0A183FXZ8"/>
<gene>
    <name evidence="3" type="ORF">HPBE_LOCUS13479</name>
</gene>
<keyword evidence="1" id="KW-0175">Coiled coil</keyword>
<evidence type="ECO:0000313" key="4">
    <source>
        <dbReference type="Proteomes" id="UP000050761"/>
    </source>
</evidence>
<proteinExistence type="predicted"/>
<feature type="region of interest" description="Disordered" evidence="2">
    <location>
        <begin position="42"/>
        <end position="63"/>
    </location>
</feature>
<dbReference type="EMBL" id="UZAH01027937">
    <property type="protein sequence ID" value="VDO96333.1"/>
    <property type="molecule type" value="Genomic_DNA"/>
</dbReference>
<accession>A0A3P8AWZ8</accession>
<organism evidence="4 5">
    <name type="scientific">Heligmosomoides polygyrus</name>
    <name type="common">Parasitic roundworm</name>
    <dbReference type="NCBI Taxonomy" id="6339"/>
    <lineage>
        <taxon>Eukaryota</taxon>
        <taxon>Metazoa</taxon>
        <taxon>Ecdysozoa</taxon>
        <taxon>Nematoda</taxon>
        <taxon>Chromadorea</taxon>
        <taxon>Rhabditida</taxon>
        <taxon>Rhabditina</taxon>
        <taxon>Rhabditomorpha</taxon>
        <taxon>Strongyloidea</taxon>
        <taxon>Heligmosomidae</taxon>
        <taxon>Heligmosomoides</taxon>
    </lineage>
</organism>
<dbReference type="WBParaSite" id="HPBE_0001347801-mRNA-1">
    <property type="protein sequence ID" value="HPBE_0001347801-mRNA-1"/>
    <property type="gene ID" value="HPBE_0001347801"/>
</dbReference>
<evidence type="ECO:0000313" key="5">
    <source>
        <dbReference type="WBParaSite" id="HPBE_0001347801-mRNA-1"/>
    </source>
</evidence>
<reference evidence="5" key="2">
    <citation type="submission" date="2019-09" db="UniProtKB">
        <authorList>
            <consortium name="WormBaseParasite"/>
        </authorList>
    </citation>
    <scope>IDENTIFICATION</scope>
</reference>
<name>A0A183FXZ8_HELPZ</name>
<dbReference type="Proteomes" id="UP000050761">
    <property type="component" value="Unassembled WGS sequence"/>
</dbReference>
<keyword evidence="4" id="KW-1185">Reference proteome</keyword>
<reference evidence="3 4" key="1">
    <citation type="submission" date="2018-11" db="EMBL/GenBank/DDBJ databases">
        <authorList>
            <consortium name="Pathogen Informatics"/>
        </authorList>
    </citation>
    <scope>NUCLEOTIDE SEQUENCE [LARGE SCALE GENOMIC DNA]</scope>
</reference>
<protein>
    <submittedName>
        <fullName evidence="5">CCHC-type domain-containing protein</fullName>
    </submittedName>
</protein>
<feature type="coiled-coil region" evidence="1">
    <location>
        <begin position="201"/>
        <end position="228"/>
    </location>
</feature>
<dbReference type="OrthoDB" id="5870748at2759"/>
<evidence type="ECO:0000256" key="2">
    <source>
        <dbReference type="SAM" id="MobiDB-lite"/>
    </source>
</evidence>
<evidence type="ECO:0000313" key="3">
    <source>
        <dbReference type="EMBL" id="VDO96333.1"/>
    </source>
</evidence>
<accession>A0A183FXZ8</accession>